<keyword evidence="1 2" id="KW-0812">Transmembrane</keyword>
<dbReference type="Pfam" id="PF07204">
    <property type="entry name" value="Orthoreo_P10"/>
    <property type="match status" value="1"/>
</dbReference>
<organism evidence="2">
    <name type="scientific">Corvid orthoreovirus</name>
    <dbReference type="NCBI Taxonomy" id="2737667"/>
    <lineage>
        <taxon>Viruses</taxon>
        <taxon>Riboviria</taxon>
        <taxon>Orthornavirae</taxon>
        <taxon>Duplornaviricota</taxon>
        <taxon>Resentoviricetes</taxon>
        <taxon>Reovirales</taxon>
        <taxon>Spinareoviridae</taxon>
        <taxon>Orthoreovirus</taxon>
    </lineage>
</organism>
<name>A0A6M5XQH2_9REOV</name>
<accession>A0A6M5XQH2</accession>
<evidence type="ECO:0000256" key="1">
    <source>
        <dbReference type="SAM" id="Phobius"/>
    </source>
</evidence>
<keyword evidence="1" id="KW-0472">Membrane</keyword>
<keyword evidence="1" id="KW-1133">Transmembrane helix</keyword>
<protein>
    <submittedName>
        <fullName evidence="2">p10 fusion-associated small transmembrane protein</fullName>
    </submittedName>
</protein>
<reference evidence="2" key="1">
    <citation type="submission" date="2019-12" db="EMBL/GenBank/DDBJ databases">
        <title>Complete genome of an American crow orthoreovirus associated with necrotizing enterocolitis and splenitis.</title>
        <authorList>
            <person name="Feng K.H."/>
            <person name="Potgieter A.C."/>
            <person name="Allison A.B."/>
        </authorList>
    </citation>
    <scope>NUCLEOTIDE SEQUENCE</scope>
    <source>
        <strain evidence="2">AMCR/USA/WV/71/03</strain>
    </source>
</reference>
<proteinExistence type="predicted"/>
<dbReference type="InterPro" id="IPR009854">
    <property type="entry name" value="Orthoreo_P10"/>
</dbReference>
<dbReference type="EMBL" id="MN812702">
    <property type="protein sequence ID" value="QJW82760.1"/>
    <property type="molecule type" value="Genomic_RNA"/>
</dbReference>
<feature type="transmembrane region" description="Helical" evidence="1">
    <location>
        <begin position="41"/>
        <end position="64"/>
    </location>
</feature>
<sequence length="98" mass="10188">MPARGGGSCNGATSVFGSVHCQAAQNSAGGDLQATSTLTSYWPYAAAGAAVIVIAFVITLIFCCRARVKADIAKRLYRKELVALATSKEHAAPPVYQV</sequence>
<evidence type="ECO:0000313" key="2">
    <source>
        <dbReference type="EMBL" id="QJW82760.1"/>
    </source>
</evidence>